<evidence type="ECO:0000313" key="1">
    <source>
        <dbReference type="EMBL" id="SDD52871.1"/>
    </source>
</evidence>
<evidence type="ECO:0000313" key="2">
    <source>
        <dbReference type="Proteomes" id="UP000183685"/>
    </source>
</evidence>
<keyword evidence="2" id="KW-1185">Reference proteome</keyword>
<dbReference type="Gene3D" id="1.10.10.10">
    <property type="entry name" value="Winged helix-like DNA-binding domain superfamily/Winged helix DNA-binding domain"/>
    <property type="match status" value="1"/>
</dbReference>
<dbReference type="PANTHER" id="PTHR33221">
    <property type="entry name" value="WINGED HELIX-TURN-HELIX TRANSCRIPTIONAL REGULATOR, RRF2 FAMILY"/>
    <property type="match status" value="1"/>
</dbReference>
<dbReference type="EMBL" id="FNAK01000002">
    <property type="protein sequence ID" value="SDD52871.1"/>
    <property type="molecule type" value="Genomic_DNA"/>
</dbReference>
<dbReference type="OrthoDB" id="9808360at2"/>
<dbReference type="AlphaFoldDB" id="A0A1G6VHA1"/>
<sequence>MKMSEGIEWAIHCCTLLAALPEGTALPVGRLSEFHDVPKDYLAKHLQSLSRAGIVQTTRGPGGGYRLGRPAERITLLDVVEAIDGKDPCFQCTEIRRRGPSAVGAAAYKKPCGIARAMWSAEAAWRRELQKVTIAALVAQAAEEVDPKQIEKSISWLERTTGG</sequence>
<dbReference type="GO" id="GO:0003700">
    <property type="term" value="F:DNA-binding transcription factor activity"/>
    <property type="evidence" value="ECO:0007669"/>
    <property type="project" value="TreeGrafter"/>
</dbReference>
<dbReference type="InterPro" id="IPR030489">
    <property type="entry name" value="TR_Rrf2-type_CS"/>
</dbReference>
<dbReference type="SUPFAM" id="SSF46785">
    <property type="entry name" value="Winged helix' DNA-binding domain"/>
    <property type="match status" value="1"/>
</dbReference>
<accession>A0A1G6VHA1</accession>
<dbReference type="InterPro" id="IPR036388">
    <property type="entry name" value="WH-like_DNA-bd_sf"/>
</dbReference>
<dbReference type="PROSITE" id="PS51197">
    <property type="entry name" value="HTH_RRF2_2"/>
    <property type="match status" value="1"/>
</dbReference>
<dbReference type="Proteomes" id="UP000183685">
    <property type="component" value="Unassembled WGS sequence"/>
</dbReference>
<dbReference type="InterPro" id="IPR000944">
    <property type="entry name" value="Tscrpt_reg_Rrf2"/>
</dbReference>
<dbReference type="PANTHER" id="PTHR33221:SF13">
    <property type="entry name" value="TRANSCRIPTIONAL REGULATOR-RELATED"/>
    <property type="match status" value="1"/>
</dbReference>
<dbReference type="GO" id="GO:0005829">
    <property type="term" value="C:cytosol"/>
    <property type="evidence" value="ECO:0007669"/>
    <property type="project" value="TreeGrafter"/>
</dbReference>
<dbReference type="STRING" id="637679.GCA_001550055_02435"/>
<organism evidence="1 2">
    <name type="scientific">Kordiimonas lacus</name>
    <dbReference type="NCBI Taxonomy" id="637679"/>
    <lineage>
        <taxon>Bacteria</taxon>
        <taxon>Pseudomonadati</taxon>
        <taxon>Pseudomonadota</taxon>
        <taxon>Alphaproteobacteria</taxon>
        <taxon>Kordiimonadales</taxon>
        <taxon>Kordiimonadaceae</taxon>
        <taxon>Kordiimonas</taxon>
    </lineage>
</organism>
<name>A0A1G6VHA1_9PROT</name>
<proteinExistence type="predicted"/>
<gene>
    <name evidence="1" type="ORF">SAMN04488071_0723</name>
</gene>
<protein>
    <submittedName>
        <fullName evidence="1">Transcriptional regulator, BadM/Rrf2 family</fullName>
    </submittedName>
</protein>
<dbReference type="Pfam" id="PF02082">
    <property type="entry name" value="Rrf2"/>
    <property type="match status" value="1"/>
</dbReference>
<dbReference type="PROSITE" id="PS01332">
    <property type="entry name" value="HTH_RRF2_1"/>
    <property type="match status" value="1"/>
</dbReference>
<reference evidence="1 2" key="1">
    <citation type="submission" date="2016-10" db="EMBL/GenBank/DDBJ databases">
        <authorList>
            <person name="de Groot N.N."/>
        </authorList>
    </citation>
    <scope>NUCLEOTIDE SEQUENCE [LARGE SCALE GENOMIC DNA]</scope>
    <source>
        <strain evidence="1 2">CGMCC 1.9109</strain>
    </source>
</reference>
<dbReference type="InterPro" id="IPR036390">
    <property type="entry name" value="WH_DNA-bd_sf"/>
</dbReference>
<dbReference type="NCBIfam" id="TIGR00738">
    <property type="entry name" value="rrf2_super"/>
    <property type="match status" value="1"/>
</dbReference>